<dbReference type="Pfam" id="PF13470">
    <property type="entry name" value="PIN_3"/>
    <property type="match status" value="1"/>
</dbReference>
<comment type="caution">
    <text evidence="2">The sequence shown here is derived from an EMBL/GenBank/DDBJ whole genome shotgun (WGS) entry which is preliminary data.</text>
</comment>
<dbReference type="AlphaFoldDB" id="A0A0G0T0K7"/>
<evidence type="ECO:0000313" key="2">
    <source>
        <dbReference type="EMBL" id="KKR31382.1"/>
    </source>
</evidence>
<dbReference type="SMART" id="SM00670">
    <property type="entry name" value="PINc"/>
    <property type="match status" value="1"/>
</dbReference>
<evidence type="ECO:0000313" key="3">
    <source>
        <dbReference type="Proteomes" id="UP000034539"/>
    </source>
</evidence>
<feature type="domain" description="PIN" evidence="1">
    <location>
        <begin position="1"/>
        <end position="111"/>
    </location>
</feature>
<proteinExistence type="predicted"/>
<dbReference type="InterPro" id="IPR002850">
    <property type="entry name" value="PIN_toxin-like"/>
</dbReference>
<name>A0A0G0T0K7_9BACT</name>
<organism evidence="2 3">
    <name type="scientific">Candidatus Gottesmanbacteria bacterium GW2011_GWC2_39_8</name>
    <dbReference type="NCBI Taxonomy" id="1618450"/>
    <lineage>
        <taxon>Bacteria</taxon>
        <taxon>Candidatus Gottesmaniibacteriota</taxon>
    </lineage>
</organism>
<dbReference type="InterPro" id="IPR002716">
    <property type="entry name" value="PIN_dom"/>
</dbReference>
<dbReference type="PANTHER" id="PTHR34610">
    <property type="entry name" value="SSL7007 PROTEIN"/>
    <property type="match status" value="1"/>
</dbReference>
<reference evidence="2 3" key="1">
    <citation type="journal article" date="2015" name="Nature">
        <title>rRNA introns, odd ribosomes, and small enigmatic genomes across a large radiation of phyla.</title>
        <authorList>
            <person name="Brown C.T."/>
            <person name="Hug L.A."/>
            <person name="Thomas B.C."/>
            <person name="Sharon I."/>
            <person name="Castelle C.J."/>
            <person name="Singh A."/>
            <person name="Wilkins M.J."/>
            <person name="Williams K.H."/>
            <person name="Banfield J.F."/>
        </authorList>
    </citation>
    <scope>NUCLEOTIDE SEQUENCE [LARGE SCALE GENOMIC DNA]</scope>
</reference>
<dbReference type="EMBL" id="LBXN01000072">
    <property type="protein sequence ID" value="KKR31382.1"/>
    <property type="molecule type" value="Genomic_DNA"/>
</dbReference>
<gene>
    <name evidence="2" type="ORF">UT63_C0072G0003</name>
</gene>
<dbReference type="NCBIfam" id="TIGR00305">
    <property type="entry name" value="putative toxin-antitoxin system toxin component, PIN family"/>
    <property type="match status" value="1"/>
</dbReference>
<dbReference type="SUPFAM" id="SSF88723">
    <property type="entry name" value="PIN domain-like"/>
    <property type="match status" value="1"/>
</dbReference>
<dbReference type="Gene3D" id="3.40.50.1010">
    <property type="entry name" value="5'-nuclease"/>
    <property type="match status" value="1"/>
</dbReference>
<sequence length="130" mass="14618">MKVVLDTNIVISAIVFGGLPEQILKKVRQKEIIAVSSLSLIAELIDILSKKFGFPKNKLKLIEKKIKKISMIVYPDKTINVLEDEPDNRVLEAGLEGEAEYIVTGDKDLLRFGEYKGIKIVTAKIFFDII</sequence>
<evidence type="ECO:0000259" key="1">
    <source>
        <dbReference type="SMART" id="SM00670"/>
    </source>
</evidence>
<accession>A0A0G0T0K7</accession>
<dbReference type="PANTHER" id="PTHR34610:SF3">
    <property type="entry name" value="SSL7007 PROTEIN"/>
    <property type="match status" value="1"/>
</dbReference>
<dbReference type="Proteomes" id="UP000034539">
    <property type="component" value="Unassembled WGS sequence"/>
</dbReference>
<dbReference type="InterPro" id="IPR029060">
    <property type="entry name" value="PIN-like_dom_sf"/>
</dbReference>
<protein>
    <recommendedName>
        <fullName evidence="1">PIN domain-containing protein</fullName>
    </recommendedName>
</protein>